<organism evidence="5">
    <name type="scientific">marine metagenome</name>
    <dbReference type="NCBI Taxonomy" id="408172"/>
    <lineage>
        <taxon>unclassified sequences</taxon>
        <taxon>metagenomes</taxon>
        <taxon>ecological metagenomes</taxon>
    </lineage>
</organism>
<dbReference type="GO" id="GO:0006730">
    <property type="term" value="P:one-carbon metabolic process"/>
    <property type="evidence" value="ECO:0007669"/>
    <property type="project" value="UniProtKB-KW"/>
</dbReference>
<dbReference type="Pfam" id="PF01268">
    <property type="entry name" value="FTHFS"/>
    <property type="match status" value="1"/>
</dbReference>
<evidence type="ECO:0000256" key="1">
    <source>
        <dbReference type="ARBA" id="ARBA00022563"/>
    </source>
</evidence>
<dbReference type="GO" id="GO:0005524">
    <property type="term" value="F:ATP binding"/>
    <property type="evidence" value="ECO:0007669"/>
    <property type="project" value="UniProtKB-KW"/>
</dbReference>
<gene>
    <name evidence="5" type="ORF">METZ01_LOCUS88617</name>
</gene>
<evidence type="ECO:0008006" key="6">
    <source>
        <dbReference type="Google" id="ProtNLM"/>
    </source>
</evidence>
<dbReference type="InterPro" id="IPR027417">
    <property type="entry name" value="P-loop_NTPase"/>
</dbReference>
<sequence length="204" mass="21466">MKLIENIASELGISRDDFIPYGAYKAKLSLSAIKKERRGKLVVVTGITPTPAGEGKTTTVVGLAQAMGKMKKNVVATLREPSLGPIFGIKGGGTGGGASKVEPEDEVNIHFTGDAHAVGSAHNLLVALTDNVAQRNKIKGFSSQGVTIRRVTDVEERSLRSVLTGLGGKANAPLRETGFDIVTASEVMAILALSSSLEDLRERL</sequence>
<dbReference type="GO" id="GO:0004329">
    <property type="term" value="F:formate-tetrahydrofolate ligase activity"/>
    <property type="evidence" value="ECO:0007669"/>
    <property type="project" value="InterPro"/>
</dbReference>
<dbReference type="Gene3D" id="3.30.1510.10">
    <property type="entry name" value="Domain 2, N(10)-formyltetrahydrofolate synthetase"/>
    <property type="match status" value="1"/>
</dbReference>
<keyword evidence="4" id="KW-0067">ATP-binding</keyword>
<keyword evidence="1" id="KW-0554">One-carbon metabolism</keyword>
<protein>
    <recommendedName>
        <fullName evidence="6">Formate--tetrahydrofolate ligase</fullName>
    </recommendedName>
</protein>
<dbReference type="EMBL" id="UINC01007941">
    <property type="protein sequence ID" value="SVA35763.1"/>
    <property type="molecule type" value="Genomic_DNA"/>
</dbReference>
<keyword evidence="2" id="KW-0436">Ligase</keyword>
<evidence type="ECO:0000313" key="5">
    <source>
        <dbReference type="EMBL" id="SVA35763.1"/>
    </source>
</evidence>
<dbReference type="SUPFAM" id="SSF52540">
    <property type="entry name" value="P-loop containing nucleoside triphosphate hydrolases"/>
    <property type="match status" value="1"/>
</dbReference>
<dbReference type="AlphaFoldDB" id="A0A381V8X6"/>
<keyword evidence="3" id="KW-0547">Nucleotide-binding</keyword>
<dbReference type="Gene3D" id="3.40.50.300">
    <property type="entry name" value="P-loop containing nucleotide triphosphate hydrolases"/>
    <property type="match status" value="1"/>
</dbReference>
<reference evidence="5" key="1">
    <citation type="submission" date="2018-05" db="EMBL/GenBank/DDBJ databases">
        <authorList>
            <person name="Lanie J.A."/>
            <person name="Ng W.-L."/>
            <person name="Kazmierczak K.M."/>
            <person name="Andrzejewski T.M."/>
            <person name="Davidsen T.M."/>
            <person name="Wayne K.J."/>
            <person name="Tettelin H."/>
            <person name="Glass J.I."/>
            <person name="Rusch D."/>
            <person name="Podicherti R."/>
            <person name="Tsui H.-C.T."/>
            <person name="Winkler M.E."/>
        </authorList>
    </citation>
    <scope>NUCLEOTIDE SEQUENCE</scope>
</reference>
<name>A0A381V8X6_9ZZZZ</name>
<evidence type="ECO:0000256" key="3">
    <source>
        <dbReference type="ARBA" id="ARBA00022741"/>
    </source>
</evidence>
<proteinExistence type="predicted"/>
<accession>A0A381V8X6</accession>
<evidence type="ECO:0000256" key="4">
    <source>
        <dbReference type="ARBA" id="ARBA00022840"/>
    </source>
</evidence>
<evidence type="ECO:0000256" key="2">
    <source>
        <dbReference type="ARBA" id="ARBA00022598"/>
    </source>
</evidence>
<dbReference type="InterPro" id="IPR000559">
    <property type="entry name" value="Formate_THF_ligase"/>
</dbReference>
<feature type="non-terminal residue" evidence="5">
    <location>
        <position position="204"/>
    </location>
</feature>
<feature type="non-terminal residue" evidence="5">
    <location>
        <position position="1"/>
    </location>
</feature>